<dbReference type="NCBIfam" id="TIGR00726">
    <property type="entry name" value="peptidoglycan editing factor PgeF"/>
    <property type="match status" value="1"/>
</dbReference>
<dbReference type="AlphaFoldDB" id="A0A1W1EDX5"/>
<comment type="catalytic activity">
    <reaction evidence="1">
        <text>inosine + phosphate = alpha-D-ribose 1-phosphate + hypoxanthine</text>
        <dbReference type="Rhea" id="RHEA:27646"/>
        <dbReference type="ChEBI" id="CHEBI:17368"/>
        <dbReference type="ChEBI" id="CHEBI:17596"/>
        <dbReference type="ChEBI" id="CHEBI:43474"/>
        <dbReference type="ChEBI" id="CHEBI:57720"/>
        <dbReference type="EC" id="2.4.2.1"/>
    </reaction>
    <physiologicalReaction direction="left-to-right" evidence="1">
        <dbReference type="Rhea" id="RHEA:27647"/>
    </physiologicalReaction>
</comment>
<dbReference type="InterPro" id="IPR011324">
    <property type="entry name" value="Cytotoxic_necrot_fac-like_cat"/>
</dbReference>
<evidence type="ECO:0000256" key="6">
    <source>
        <dbReference type="ARBA" id="ARBA00022833"/>
    </source>
</evidence>
<dbReference type="InterPro" id="IPR003730">
    <property type="entry name" value="Cu_polyphenol_OxRdtase"/>
</dbReference>
<dbReference type="EMBL" id="FPKX01000044">
    <property type="protein sequence ID" value="SFZ98255.1"/>
    <property type="molecule type" value="Genomic_DNA"/>
</dbReference>
<proteinExistence type="inferred from homology"/>
<dbReference type="GO" id="GO:0005507">
    <property type="term" value="F:copper ion binding"/>
    <property type="evidence" value="ECO:0007669"/>
    <property type="project" value="TreeGrafter"/>
</dbReference>
<evidence type="ECO:0000256" key="4">
    <source>
        <dbReference type="ARBA" id="ARBA00022723"/>
    </source>
</evidence>
<dbReference type="PANTHER" id="PTHR30616:SF2">
    <property type="entry name" value="PURINE NUCLEOSIDE PHOSPHORYLASE LACC1"/>
    <property type="match status" value="1"/>
</dbReference>
<accession>A0A1W1EDX5</accession>
<dbReference type="GO" id="GO:0017061">
    <property type="term" value="F:S-methyl-5-thioadenosine phosphorylase activity"/>
    <property type="evidence" value="ECO:0007669"/>
    <property type="project" value="UniProtKB-EC"/>
</dbReference>
<evidence type="ECO:0000256" key="1">
    <source>
        <dbReference type="ARBA" id="ARBA00000553"/>
    </source>
</evidence>
<comment type="catalytic activity">
    <reaction evidence="7">
        <text>adenosine + H2O + H(+) = inosine + NH4(+)</text>
        <dbReference type="Rhea" id="RHEA:24408"/>
        <dbReference type="ChEBI" id="CHEBI:15377"/>
        <dbReference type="ChEBI" id="CHEBI:15378"/>
        <dbReference type="ChEBI" id="CHEBI:16335"/>
        <dbReference type="ChEBI" id="CHEBI:17596"/>
        <dbReference type="ChEBI" id="CHEBI:28938"/>
        <dbReference type="EC" id="3.5.4.4"/>
    </reaction>
    <physiologicalReaction direction="left-to-right" evidence="7">
        <dbReference type="Rhea" id="RHEA:24409"/>
    </physiologicalReaction>
</comment>
<dbReference type="Pfam" id="PF02578">
    <property type="entry name" value="Cu-oxidase_4"/>
    <property type="match status" value="1"/>
</dbReference>
<evidence type="ECO:0000256" key="7">
    <source>
        <dbReference type="ARBA" id="ARBA00047989"/>
    </source>
</evidence>
<evidence type="ECO:0000256" key="5">
    <source>
        <dbReference type="ARBA" id="ARBA00022801"/>
    </source>
</evidence>
<evidence type="ECO:0000256" key="9">
    <source>
        <dbReference type="ARBA" id="ARBA00049893"/>
    </source>
</evidence>
<keyword evidence="6" id="KW-0862">Zinc</keyword>
<evidence type="ECO:0000256" key="8">
    <source>
        <dbReference type="ARBA" id="ARBA00048968"/>
    </source>
</evidence>
<keyword evidence="3" id="KW-0808">Transferase</keyword>
<comment type="catalytic activity">
    <reaction evidence="8">
        <text>adenosine + phosphate = alpha-D-ribose 1-phosphate + adenine</text>
        <dbReference type="Rhea" id="RHEA:27642"/>
        <dbReference type="ChEBI" id="CHEBI:16335"/>
        <dbReference type="ChEBI" id="CHEBI:16708"/>
        <dbReference type="ChEBI" id="CHEBI:43474"/>
        <dbReference type="ChEBI" id="CHEBI:57720"/>
        <dbReference type="EC" id="2.4.2.1"/>
    </reaction>
    <physiologicalReaction direction="left-to-right" evidence="8">
        <dbReference type="Rhea" id="RHEA:27643"/>
    </physiologicalReaction>
</comment>
<comment type="catalytic activity">
    <reaction evidence="9">
        <text>S-methyl-5'-thioadenosine + phosphate = 5-(methylsulfanyl)-alpha-D-ribose 1-phosphate + adenine</text>
        <dbReference type="Rhea" id="RHEA:11852"/>
        <dbReference type="ChEBI" id="CHEBI:16708"/>
        <dbReference type="ChEBI" id="CHEBI:17509"/>
        <dbReference type="ChEBI" id="CHEBI:43474"/>
        <dbReference type="ChEBI" id="CHEBI:58533"/>
        <dbReference type="EC" id="2.4.2.28"/>
    </reaction>
    <physiologicalReaction direction="left-to-right" evidence="9">
        <dbReference type="Rhea" id="RHEA:11853"/>
    </physiologicalReaction>
</comment>
<sequence length="253" mass="28778">MVEFYRFKYLNKYDNLMHAVTQKSSFYDYELSLAMHTGESKNKIKSNRELIAKNFSPKSELFFVVANQTHSSNIKVIKQRETKGWLSSEDAIENCDALVTNLSNVVLTMLTADCVPILLYDREKDVIAAVHAGWKGTKGKIVVKTLLKMQEEFASNMKDIVVGIAPSIGKCCYEVGEDVAKHFFDTPEGMRKIGEKYMLDLPFINQKQLIDVGVDPENIEMSNICTSCKVERYFSYRKEKGCSGRFMSMIGLL</sequence>
<gene>
    <name evidence="10" type="ORF">MNB_SV-5-1767</name>
</gene>
<organism evidence="10">
    <name type="scientific">hydrothermal vent metagenome</name>
    <dbReference type="NCBI Taxonomy" id="652676"/>
    <lineage>
        <taxon>unclassified sequences</taxon>
        <taxon>metagenomes</taxon>
        <taxon>ecological metagenomes</taxon>
    </lineage>
</organism>
<reference evidence="10" key="1">
    <citation type="submission" date="2016-10" db="EMBL/GenBank/DDBJ databases">
        <authorList>
            <person name="de Groot N.N."/>
        </authorList>
    </citation>
    <scope>NUCLEOTIDE SEQUENCE</scope>
</reference>
<dbReference type="InterPro" id="IPR038371">
    <property type="entry name" value="Cu_polyphenol_OxRdtase_sf"/>
</dbReference>
<dbReference type="SUPFAM" id="SSF64438">
    <property type="entry name" value="CNF1/YfiH-like putative cysteine hydrolases"/>
    <property type="match status" value="1"/>
</dbReference>
<evidence type="ECO:0000256" key="2">
    <source>
        <dbReference type="ARBA" id="ARBA00007353"/>
    </source>
</evidence>
<dbReference type="Gene3D" id="3.60.140.10">
    <property type="entry name" value="CNF1/YfiH-like putative cysteine hydrolases"/>
    <property type="match status" value="1"/>
</dbReference>
<dbReference type="GO" id="GO:0016787">
    <property type="term" value="F:hydrolase activity"/>
    <property type="evidence" value="ECO:0007669"/>
    <property type="project" value="UniProtKB-KW"/>
</dbReference>
<keyword evidence="5" id="KW-0378">Hydrolase</keyword>
<comment type="similarity">
    <text evidence="2">Belongs to the purine nucleoside phosphorylase YfiH/LACC1 family.</text>
</comment>
<dbReference type="PANTHER" id="PTHR30616">
    <property type="entry name" value="UNCHARACTERIZED PROTEIN YFIH"/>
    <property type="match status" value="1"/>
</dbReference>
<protein>
    <submittedName>
        <fullName evidence="10">COG1496: Uncharacterized conserved protein</fullName>
    </submittedName>
</protein>
<evidence type="ECO:0000313" key="10">
    <source>
        <dbReference type="EMBL" id="SFZ98255.1"/>
    </source>
</evidence>
<evidence type="ECO:0000256" key="3">
    <source>
        <dbReference type="ARBA" id="ARBA00022679"/>
    </source>
</evidence>
<name>A0A1W1EDX5_9ZZZZ</name>
<dbReference type="CDD" id="cd16833">
    <property type="entry name" value="YfiH"/>
    <property type="match status" value="1"/>
</dbReference>
<keyword evidence="4" id="KW-0479">Metal-binding</keyword>